<comment type="similarity">
    <text evidence="1 4">Belongs to the thiolase-like superfamily. Beta-ketoacyl-ACP synthases family.</text>
</comment>
<comment type="caution">
    <text evidence="6">The sequence shown here is derived from an EMBL/GenBank/DDBJ whole genome shotgun (WGS) entry which is preliminary data.</text>
</comment>
<evidence type="ECO:0000256" key="2">
    <source>
        <dbReference type="ARBA" id="ARBA00022679"/>
    </source>
</evidence>
<dbReference type="RefSeq" id="WP_093952972.1">
    <property type="nucleotide sequence ID" value="NZ_NMUL01000056.1"/>
</dbReference>
<gene>
    <name evidence="6" type="ORF">CF165_40975</name>
</gene>
<dbReference type="PANTHER" id="PTHR11712:SF336">
    <property type="entry name" value="3-OXOACYL-[ACYL-CARRIER-PROTEIN] SYNTHASE, MITOCHONDRIAL"/>
    <property type="match status" value="1"/>
</dbReference>
<dbReference type="Proteomes" id="UP000215199">
    <property type="component" value="Unassembled WGS sequence"/>
</dbReference>
<reference evidence="7" key="1">
    <citation type="submission" date="2017-07" db="EMBL/GenBank/DDBJ databases">
        <title>Comparative genome mining reveals phylogenetic distribution patterns of secondary metabolites in Amycolatopsis.</title>
        <authorList>
            <person name="Adamek M."/>
            <person name="Alanjary M."/>
            <person name="Sales-Ortells H."/>
            <person name="Goodfellow M."/>
            <person name="Bull A.T."/>
            <person name="Kalinowski J."/>
            <person name="Ziemert N."/>
        </authorList>
    </citation>
    <scope>NUCLEOTIDE SEQUENCE [LARGE SCALE GENOMIC DNA]</scope>
    <source>
        <strain evidence="7">H5</strain>
    </source>
</reference>
<evidence type="ECO:0000256" key="3">
    <source>
        <dbReference type="ARBA" id="ARBA00023315"/>
    </source>
</evidence>
<dbReference type="SMART" id="SM00825">
    <property type="entry name" value="PKS_KS"/>
    <property type="match status" value="1"/>
</dbReference>
<dbReference type="NCBIfam" id="NF005589">
    <property type="entry name" value="PRK07314.1"/>
    <property type="match status" value="1"/>
</dbReference>
<dbReference type="FunFam" id="3.40.47.10:FF:000029">
    <property type="entry name" value="3-oxoacyl-[acyl-carrier-protein] synthase 1"/>
    <property type="match status" value="1"/>
</dbReference>
<dbReference type="PROSITE" id="PS52004">
    <property type="entry name" value="KS3_2"/>
    <property type="match status" value="1"/>
</dbReference>
<dbReference type="GO" id="GO:0004315">
    <property type="term" value="F:3-oxoacyl-[acyl-carrier-protein] synthase activity"/>
    <property type="evidence" value="ECO:0007669"/>
    <property type="project" value="UniProtKB-EC"/>
</dbReference>
<accession>A0A229SP13</accession>
<dbReference type="GO" id="GO:0005829">
    <property type="term" value="C:cytosol"/>
    <property type="evidence" value="ECO:0007669"/>
    <property type="project" value="TreeGrafter"/>
</dbReference>
<name>A0A229SP13_9PSEU</name>
<evidence type="ECO:0000313" key="6">
    <source>
        <dbReference type="EMBL" id="OXM60775.1"/>
    </source>
</evidence>
<proteinExistence type="inferred from homology"/>
<keyword evidence="7" id="KW-1185">Reference proteome</keyword>
<dbReference type="Pfam" id="PF02801">
    <property type="entry name" value="Ketoacyl-synt_C"/>
    <property type="match status" value="1"/>
</dbReference>
<evidence type="ECO:0000256" key="1">
    <source>
        <dbReference type="ARBA" id="ARBA00008467"/>
    </source>
</evidence>
<dbReference type="OrthoDB" id="9808669at2"/>
<feature type="domain" description="Ketosynthase family 3 (KS3)" evidence="5">
    <location>
        <begin position="8"/>
        <end position="414"/>
    </location>
</feature>
<protein>
    <submittedName>
        <fullName evidence="6">Beta-ketoacyl-[acyl-carrier-protein] synthase II</fullName>
        <ecNumber evidence="6">2.3.1.179</ecNumber>
    </submittedName>
</protein>
<dbReference type="AlphaFoldDB" id="A0A229SP13"/>
<dbReference type="Pfam" id="PF00109">
    <property type="entry name" value="ketoacyl-synt"/>
    <property type="match status" value="1"/>
</dbReference>
<dbReference type="Gene3D" id="3.40.47.10">
    <property type="match status" value="2"/>
</dbReference>
<dbReference type="GO" id="GO:0030497">
    <property type="term" value="P:fatty acid elongation"/>
    <property type="evidence" value="ECO:0007669"/>
    <property type="project" value="UniProtKB-ARBA"/>
</dbReference>
<sequence length="415" mass="41973">MNSLPRNDIEVVVTGVGATTPLGGDVPTTWQGLLAGRAGASTLDTEWTREHRFPVRIAARLAVEPDGELDHVELRRMDRAEQLAVVAARQACRDAGLAAGTVDPLRCGVVIGTGIGGATTLVAQHDALRDRGWRAVSPQLIPMIMPNGPAALVGLALGARAGVHAPMSACASGAEAIAWAWRMIVAGEADVVVAGGTDACITPAIMAGFTRARSMSTRNASPETASRPFDAGRDGFVLGEGAGILVLERADFAAARGAKAHGRLGGAGMSNDAHHMTAPDPGGAGQGIAITTALHRAGLGAGDVGHVNAHATSTPLGDLTESVTIRRVLGDGPVVTAPKGALGHLLGGSGAVEAIATVLSVRDGVVPPTANLDTLDDRIGLDVVAGEPRRGPLTAAISNSFGFGGHNVTLAFTGV</sequence>
<dbReference type="InterPro" id="IPR014031">
    <property type="entry name" value="Ketoacyl_synth_C"/>
</dbReference>
<dbReference type="InterPro" id="IPR016039">
    <property type="entry name" value="Thiolase-like"/>
</dbReference>
<evidence type="ECO:0000256" key="4">
    <source>
        <dbReference type="RuleBase" id="RU003694"/>
    </source>
</evidence>
<dbReference type="FunFam" id="3.40.47.10:FF:000018">
    <property type="entry name" value="3-oxoacyl-[acyl-carrier-protein] synthase 2"/>
    <property type="match status" value="1"/>
</dbReference>
<dbReference type="InterPro" id="IPR000794">
    <property type="entry name" value="Beta-ketoacyl_synthase"/>
</dbReference>
<dbReference type="PANTHER" id="PTHR11712">
    <property type="entry name" value="POLYKETIDE SYNTHASE-RELATED"/>
    <property type="match status" value="1"/>
</dbReference>
<evidence type="ECO:0000313" key="7">
    <source>
        <dbReference type="Proteomes" id="UP000215199"/>
    </source>
</evidence>
<keyword evidence="2 4" id="KW-0808">Transferase</keyword>
<dbReference type="EC" id="2.3.1.179" evidence="6"/>
<dbReference type="CDD" id="cd00834">
    <property type="entry name" value="KAS_I_II"/>
    <property type="match status" value="1"/>
</dbReference>
<dbReference type="InterPro" id="IPR020841">
    <property type="entry name" value="PKS_Beta-ketoAc_synthase_dom"/>
</dbReference>
<keyword evidence="3 6" id="KW-0012">Acyltransferase</keyword>
<organism evidence="6 7">
    <name type="scientific">Amycolatopsis vastitatis</name>
    <dbReference type="NCBI Taxonomy" id="1905142"/>
    <lineage>
        <taxon>Bacteria</taxon>
        <taxon>Bacillati</taxon>
        <taxon>Actinomycetota</taxon>
        <taxon>Actinomycetes</taxon>
        <taxon>Pseudonocardiales</taxon>
        <taxon>Pseudonocardiaceae</taxon>
        <taxon>Amycolatopsis</taxon>
    </lineage>
</organism>
<dbReference type="EMBL" id="NMUL01000056">
    <property type="protein sequence ID" value="OXM60775.1"/>
    <property type="molecule type" value="Genomic_DNA"/>
</dbReference>
<evidence type="ECO:0000259" key="5">
    <source>
        <dbReference type="PROSITE" id="PS52004"/>
    </source>
</evidence>
<dbReference type="InterPro" id="IPR014030">
    <property type="entry name" value="Ketoacyl_synth_N"/>
</dbReference>
<dbReference type="SUPFAM" id="SSF53901">
    <property type="entry name" value="Thiolase-like"/>
    <property type="match status" value="2"/>
</dbReference>